<dbReference type="InterPro" id="IPR053203">
    <property type="entry name" value="Cisplatin_resist-associated"/>
</dbReference>
<sequence length="186" mass="20507">MKSPPASTTTITTTTTTTTTSATPTYPKSSRSRTRSPSRMIKESFNDLVHRVREVISPPPSELSTNPSRRGRSPDRKNGFTASTGRGGAGNMVSSKSRDRAALNDQQEQQATDRVMKKMPDLPRSHGRGGAGNIRSPSRDIKKRAEEQTQIRKLEQEEKEIEALYDDQHKLDPVHVGRGGAGNMIH</sequence>
<dbReference type="EMBL" id="PGCJ01000789">
    <property type="protein sequence ID" value="PLW20992.1"/>
    <property type="molecule type" value="Genomic_DNA"/>
</dbReference>
<feature type="compositionally biased region" description="Basic and acidic residues" evidence="1">
    <location>
        <begin position="114"/>
        <end position="124"/>
    </location>
</feature>
<dbReference type="AlphaFoldDB" id="A0A2N5T664"/>
<dbReference type="InterPro" id="IPR022024">
    <property type="entry name" value="DUF3602"/>
</dbReference>
<keyword evidence="3" id="KW-1185">Reference proteome</keyword>
<feature type="compositionally biased region" description="Low complexity" evidence="1">
    <location>
        <begin position="1"/>
        <end position="29"/>
    </location>
</feature>
<feature type="region of interest" description="Disordered" evidence="1">
    <location>
        <begin position="1"/>
        <end position="148"/>
    </location>
</feature>
<dbReference type="OrthoDB" id="2537432at2759"/>
<evidence type="ECO:0000313" key="3">
    <source>
        <dbReference type="Proteomes" id="UP000235388"/>
    </source>
</evidence>
<accession>A0A2N5T664</accession>
<evidence type="ECO:0000313" key="2">
    <source>
        <dbReference type="EMBL" id="PLW20992.1"/>
    </source>
</evidence>
<proteinExistence type="predicted"/>
<feature type="compositionally biased region" description="Basic and acidic residues" evidence="1">
    <location>
        <begin position="40"/>
        <end position="54"/>
    </location>
</feature>
<feature type="compositionally biased region" description="Basic and acidic residues" evidence="1">
    <location>
        <begin position="137"/>
        <end position="148"/>
    </location>
</feature>
<comment type="caution">
    <text evidence="2">The sequence shown here is derived from an EMBL/GenBank/DDBJ whole genome shotgun (WGS) entry which is preliminary data.</text>
</comment>
<dbReference type="PANTHER" id="PTHR34693:SF1">
    <property type="entry name" value="PROTEIN PAR32"/>
    <property type="match status" value="1"/>
</dbReference>
<protein>
    <submittedName>
        <fullName evidence="2">Uncharacterized protein</fullName>
    </submittedName>
</protein>
<dbReference type="Pfam" id="PF12223">
    <property type="entry name" value="DUF3602"/>
    <property type="match status" value="2"/>
</dbReference>
<gene>
    <name evidence="2" type="ORF">PCANC_11245</name>
</gene>
<dbReference type="PANTHER" id="PTHR34693">
    <property type="entry name" value="PROTEIN PAR32"/>
    <property type="match status" value="1"/>
</dbReference>
<evidence type="ECO:0000256" key="1">
    <source>
        <dbReference type="SAM" id="MobiDB-lite"/>
    </source>
</evidence>
<organism evidence="2 3">
    <name type="scientific">Puccinia coronata f. sp. avenae</name>
    <dbReference type="NCBI Taxonomy" id="200324"/>
    <lineage>
        <taxon>Eukaryota</taxon>
        <taxon>Fungi</taxon>
        <taxon>Dikarya</taxon>
        <taxon>Basidiomycota</taxon>
        <taxon>Pucciniomycotina</taxon>
        <taxon>Pucciniomycetes</taxon>
        <taxon>Pucciniales</taxon>
        <taxon>Pucciniaceae</taxon>
        <taxon>Puccinia</taxon>
    </lineage>
</organism>
<reference evidence="2 3" key="1">
    <citation type="submission" date="2017-11" db="EMBL/GenBank/DDBJ databases">
        <title>De novo assembly and phasing of dikaryotic genomes from two isolates of Puccinia coronata f. sp. avenae, the causal agent of oat crown rust.</title>
        <authorList>
            <person name="Miller M.E."/>
            <person name="Zhang Y."/>
            <person name="Omidvar V."/>
            <person name="Sperschneider J."/>
            <person name="Schwessinger B."/>
            <person name="Raley C."/>
            <person name="Palmer J.M."/>
            <person name="Garnica D."/>
            <person name="Upadhyaya N."/>
            <person name="Rathjen J."/>
            <person name="Taylor J.M."/>
            <person name="Park R.F."/>
            <person name="Dodds P.N."/>
            <person name="Hirsch C.D."/>
            <person name="Kianian S.F."/>
            <person name="Figueroa M."/>
        </authorList>
    </citation>
    <scope>NUCLEOTIDE SEQUENCE [LARGE SCALE GENOMIC DNA]</scope>
    <source>
        <strain evidence="2">12NC29</strain>
    </source>
</reference>
<dbReference type="Proteomes" id="UP000235388">
    <property type="component" value="Unassembled WGS sequence"/>
</dbReference>
<name>A0A2N5T664_9BASI</name>